<keyword evidence="2" id="KW-0413">Isomerase</keyword>
<sequence>MKTIGILGGMSSASTALYYKQLNLGVRARLGGLHSAQILLRSLDFALIAELQAKNDWSTAGALLNQEALALERGGAELLLLATNTMHKVSSLVTAGLEIPFLHIGDATARAITAAGLSHPGLIATSYTMSETFYTGRLKEAGLHTVLPVEDDRELTHRIIYEELCKDIITTRSRRRYEGIAERLVSRGADCVIFGCTEVGMLLDEKNVSVPVFDSTSIHCEQALDFALTDVKTPSRQGFWAPGEKRGS</sequence>
<dbReference type="PANTHER" id="PTHR21198:SF7">
    <property type="entry name" value="ASPARTATE-GLUTAMATE RACEMASE FAMILY"/>
    <property type="match status" value="1"/>
</dbReference>
<evidence type="ECO:0008006" key="4">
    <source>
        <dbReference type="Google" id="ProtNLM"/>
    </source>
</evidence>
<dbReference type="Pfam" id="PF01177">
    <property type="entry name" value="Asp_Glu_race"/>
    <property type="match status" value="1"/>
</dbReference>
<name>A0A7S3F448_9EUKA</name>
<proteinExistence type="inferred from homology"/>
<evidence type="ECO:0000313" key="3">
    <source>
        <dbReference type="EMBL" id="CAE0125844.1"/>
    </source>
</evidence>
<dbReference type="InterPro" id="IPR004380">
    <property type="entry name" value="Asp_race"/>
</dbReference>
<dbReference type="AlphaFoldDB" id="A0A7S3F448"/>
<evidence type="ECO:0000256" key="2">
    <source>
        <dbReference type="ARBA" id="ARBA00023235"/>
    </source>
</evidence>
<dbReference type="GO" id="GO:0047661">
    <property type="term" value="F:amino-acid racemase activity"/>
    <property type="evidence" value="ECO:0007669"/>
    <property type="project" value="InterPro"/>
</dbReference>
<accession>A0A7S3F448</accession>
<reference evidence="3" key="1">
    <citation type="submission" date="2021-01" db="EMBL/GenBank/DDBJ databases">
        <authorList>
            <person name="Corre E."/>
            <person name="Pelletier E."/>
            <person name="Niang G."/>
            <person name="Scheremetjew M."/>
            <person name="Finn R."/>
            <person name="Kale V."/>
            <person name="Holt S."/>
            <person name="Cochrane G."/>
            <person name="Meng A."/>
            <person name="Brown T."/>
            <person name="Cohen L."/>
        </authorList>
    </citation>
    <scope>NUCLEOTIDE SEQUENCE</scope>
    <source>
        <strain evidence="3">CCMP281</strain>
    </source>
</reference>
<protein>
    <recommendedName>
        <fullName evidence="4">Aspartate racemase</fullName>
    </recommendedName>
</protein>
<evidence type="ECO:0000256" key="1">
    <source>
        <dbReference type="ARBA" id="ARBA00007847"/>
    </source>
</evidence>
<dbReference type="SUPFAM" id="SSF53681">
    <property type="entry name" value="Aspartate/glutamate racemase"/>
    <property type="match status" value="2"/>
</dbReference>
<dbReference type="PANTHER" id="PTHR21198">
    <property type="entry name" value="GLUTAMATE RACEMASE"/>
    <property type="match status" value="1"/>
</dbReference>
<gene>
    <name evidence="3" type="ORF">HERI1096_LOCUS25774</name>
</gene>
<dbReference type="InterPro" id="IPR001920">
    <property type="entry name" value="Asp/Glu_race"/>
</dbReference>
<dbReference type="NCBIfam" id="TIGR00035">
    <property type="entry name" value="asp_race"/>
    <property type="match status" value="1"/>
</dbReference>
<comment type="similarity">
    <text evidence="1">Belongs to the aspartate/glutamate racemases family.</text>
</comment>
<organism evidence="3">
    <name type="scientific">Haptolina ericina</name>
    <dbReference type="NCBI Taxonomy" id="156174"/>
    <lineage>
        <taxon>Eukaryota</taxon>
        <taxon>Haptista</taxon>
        <taxon>Haptophyta</taxon>
        <taxon>Prymnesiophyceae</taxon>
        <taxon>Prymnesiales</taxon>
        <taxon>Prymnesiaceae</taxon>
        <taxon>Haptolina</taxon>
    </lineage>
</organism>
<dbReference type="Gene3D" id="3.40.50.1860">
    <property type="match status" value="2"/>
</dbReference>
<dbReference type="InterPro" id="IPR015942">
    <property type="entry name" value="Asp/Glu/hydantoin_racemase"/>
</dbReference>
<dbReference type="EMBL" id="HBHX01046569">
    <property type="protein sequence ID" value="CAE0125844.1"/>
    <property type="molecule type" value="Transcribed_RNA"/>
</dbReference>